<dbReference type="GO" id="GO:0016616">
    <property type="term" value="F:oxidoreductase activity, acting on the CH-OH group of donors, NAD or NADP as acceptor"/>
    <property type="evidence" value="ECO:0007669"/>
    <property type="project" value="TreeGrafter"/>
</dbReference>
<dbReference type="Pfam" id="PF01370">
    <property type="entry name" value="Epimerase"/>
    <property type="match status" value="1"/>
</dbReference>
<accession>A0A411G441</accession>
<evidence type="ECO:0000313" key="4">
    <source>
        <dbReference type="EMBL" id="QBB00667.1"/>
    </source>
</evidence>
<organism evidence="4">
    <name type="scientific">Waltergamsia fusidioides</name>
    <dbReference type="NCBI Taxonomy" id="749674"/>
    <lineage>
        <taxon>Eukaryota</taxon>
        <taxon>Fungi</taxon>
        <taxon>Dikarya</taxon>
        <taxon>Ascomycota</taxon>
        <taxon>Pezizomycotina</taxon>
        <taxon>Sordariomycetes</taxon>
        <taxon>Hypocreomycetidae</taxon>
        <taxon>Hypocreales</taxon>
        <taxon>Bionectriaceae</taxon>
        <taxon>Waltergamsia</taxon>
    </lineage>
</organism>
<dbReference type="PANTHER" id="PTHR10366:SF564">
    <property type="entry name" value="STEROL-4-ALPHA-CARBOXYLATE 3-DEHYDROGENASE, DECARBOXYLATING"/>
    <property type="match status" value="1"/>
</dbReference>
<evidence type="ECO:0000259" key="3">
    <source>
        <dbReference type="Pfam" id="PF01370"/>
    </source>
</evidence>
<reference evidence="4" key="2">
    <citation type="journal article" date="2019" name="Acta Pharm. Sin. B (APSB)">
        <title>Biosynthesis of clinically used antibiotic fusidic acid and identification of two short-chain dehydrogenase/reductases with converse stereoselectivity.</title>
        <authorList>
            <person name="Cao Z."/>
            <person name="Li S."/>
            <person name="Lv J."/>
            <person name="Gao H."/>
            <person name="Chen G."/>
            <person name="Awakawa T."/>
            <person name="Abe I."/>
            <person name="Yao X."/>
            <person name="Hu D."/>
        </authorList>
    </citation>
    <scope>NUCLEOTIDE SEQUENCE</scope>
    <source>
        <strain evidence="4">ATCC 14700</strain>
    </source>
</reference>
<sequence>MVQVLLTGGTGFIASHIIEKLLAKGHSVVTTVRSQEKGQKILDAHQDAGNRLQVVIVPDMASVGAFDEAVRVPGTEVVMHVASPCTLTYTDAQKDIIEPALTGTNSLLRSIHRDAPQVRRVILTSSISAMLDVRNPATTFSEQTWNPADPADIHLSKGMAYMIAKTLTERAAWDYVRVEKPPFDLVTVNPPLVLGPLMRHLATADSISLSNAALADAIRGQWKEEIPPAGPVNLWVDVRDVAAAHLAAMERGDASGKRLFTVGGRFSNAEIARILRDGAYSFHERLPGQEVKGDEGVKGISYSSEETDKLLAIDWIPLEKTIADFVKSIQDVDLK</sequence>
<dbReference type="Gene3D" id="3.40.50.720">
    <property type="entry name" value="NAD(P)-binding Rossmann-like Domain"/>
    <property type="match status" value="1"/>
</dbReference>
<name>A0A411G441_9HYPO</name>
<evidence type="ECO:0000256" key="2">
    <source>
        <dbReference type="ARBA" id="ARBA00023445"/>
    </source>
</evidence>
<reference evidence="4" key="1">
    <citation type="submission" date="2018-10" db="EMBL/GenBank/DDBJ databases">
        <authorList>
            <person name="Cao Z.-Q."/>
            <person name="Li S.-Y."/>
            <person name="Lv J.-M."/>
            <person name="Gao H."/>
            <person name="Chen G.-D."/>
            <person name="Awakawa T."/>
            <person name="Abe I."/>
            <person name="Yao X.-S."/>
            <person name="Hu D."/>
        </authorList>
    </citation>
    <scope>NUCLEOTIDE SEQUENCE</scope>
    <source>
        <strain evidence="4">ATCC 14700</strain>
    </source>
</reference>
<feature type="domain" description="NAD-dependent epimerase/dehydratase" evidence="3">
    <location>
        <begin position="4"/>
        <end position="262"/>
    </location>
</feature>
<evidence type="ECO:0000256" key="1">
    <source>
        <dbReference type="ARBA" id="ARBA00023002"/>
    </source>
</evidence>
<dbReference type="InterPro" id="IPR050425">
    <property type="entry name" value="NAD(P)_dehydrat-like"/>
</dbReference>
<keyword evidence="1" id="KW-0560">Oxidoreductase</keyword>
<gene>
    <name evidence="4" type="primary">fusC1</name>
</gene>
<dbReference type="InterPro" id="IPR036291">
    <property type="entry name" value="NAD(P)-bd_dom_sf"/>
</dbReference>
<dbReference type="PANTHER" id="PTHR10366">
    <property type="entry name" value="NAD DEPENDENT EPIMERASE/DEHYDRATASE"/>
    <property type="match status" value="1"/>
</dbReference>
<proteinExistence type="inferred from homology"/>
<protein>
    <submittedName>
        <fullName evidence="4">Short-chain dehydrogenase/reductase</fullName>
    </submittedName>
</protein>
<dbReference type="SUPFAM" id="SSF51735">
    <property type="entry name" value="NAD(P)-binding Rossmann-fold domains"/>
    <property type="match status" value="1"/>
</dbReference>
<dbReference type="AlphaFoldDB" id="A0A411G441"/>
<dbReference type="InterPro" id="IPR001509">
    <property type="entry name" value="Epimerase_deHydtase"/>
</dbReference>
<comment type="similarity">
    <text evidence="2">Belongs to the NAD(P)-dependent epimerase/dehydratase family. Dihydroflavonol-4-reductase subfamily.</text>
</comment>
<dbReference type="EMBL" id="MK044769">
    <property type="protein sequence ID" value="QBB00667.1"/>
    <property type="molecule type" value="Genomic_DNA"/>
</dbReference>